<dbReference type="SMART" id="SM00614">
    <property type="entry name" value="ZnF_BED"/>
    <property type="match status" value="1"/>
</dbReference>
<dbReference type="InterPro" id="IPR053031">
    <property type="entry name" value="Cuticle_assoc_protein"/>
</dbReference>
<evidence type="ECO:0000313" key="8">
    <source>
        <dbReference type="Proteomes" id="UP001327560"/>
    </source>
</evidence>
<proteinExistence type="predicted"/>
<keyword evidence="8" id="KW-1185">Reference proteome</keyword>
<dbReference type="GO" id="GO:0006357">
    <property type="term" value="P:regulation of transcription by RNA polymerase II"/>
    <property type="evidence" value="ECO:0007669"/>
    <property type="project" value="TreeGrafter"/>
</dbReference>
<dbReference type="PANTHER" id="PTHR34396:SF27">
    <property type="entry name" value="OS08G0208700 PROTEIN"/>
    <property type="match status" value="1"/>
</dbReference>
<protein>
    <recommendedName>
        <fullName evidence="6">BED-type domain-containing protein</fullName>
    </recommendedName>
</protein>
<evidence type="ECO:0000256" key="2">
    <source>
        <dbReference type="ARBA" id="ARBA00022771"/>
    </source>
</evidence>
<dbReference type="SUPFAM" id="SSF57667">
    <property type="entry name" value="beta-beta-alpha zinc fingers"/>
    <property type="match status" value="1"/>
</dbReference>
<reference evidence="7 8" key="1">
    <citation type="submission" date="2023-10" db="EMBL/GenBank/DDBJ databases">
        <title>Chromosome-scale genome assembly provides insights into flower coloration mechanisms of Canna indica.</title>
        <authorList>
            <person name="Li C."/>
        </authorList>
    </citation>
    <scope>NUCLEOTIDE SEQUENCE [LARGE SCALE GENOMIC DNA]</scope>
    <source>
        <tissue evidence="7">Flower</tissue>
    </source>
</reference>
<sequence length="186" mass="20717">MAAPLWASTTEKLTPFLGPLAENMSSTAENSTTNTGNIIPQLQEQQGQQEQQEQTTQERVVLPSTQGGTSKSKVRGKRKSWVWDHFDKIECKDNSDQRATCKYCEKSLACPTSSGTSCLSDHLNRCKKYPTNVEKSQRTLTFKPLASVSSSIVQASEQAQTEKNDAKPKAVTDYIREILKKQKAIF</sequence>
<feature type="compositionally biased region" description="Low complexity" evidence="5">
    <location>
        <begin position="43"/>
        <end position="58"/>
    </location>
</feature>
<dbReference type="InterPro" id="IPR036236">
    <property type="entry name" value="Znf_C2H2_sf"/>
</dbReference>
<dbReference type="Pfam" id="PF02892">
    <property type="entry name" value="zf-BED"/>
    <property type="match status" value="1"/>
</dbReference>
<organism evidence="7 8">
    <name type="scientific">Canna indica</name>
    <name type="common">Indian-shot</name>
    <dbReference type="NCBI Taxonomy" id="4628"/>
    <lineage>
        <taxon>Eukaryota</taxon>
        <taxon>Viridiplantae</taxon>
        <taxon>Streptophyta</taxon>
        <taxon>Embryophyta</taxon>
        <taxon>Tracheophyta</taxon>
        <taxon>Spermatophyta</taxon>
        <taxon>Magnoliopsida</taxon>
        <taxon>Liliopsida</taxon>
        <taxon>Zingiberales</taxon>
        <taxon>Cannaceae</taxon>
        <taxon>Canna</taxon>
    </lineage>
</organism>
<dbReference type="EMBL" id="CP136891">
    <property type="protein sequence ID" value="WOK97888.1"/>
    <property type="molecule type" value="Genomic_DNA"/>
</dbReference>
<evidence type="ECO:0000259" key="6">
    <source>
        <dbReference type="PROSITE" id="PS50808"/>
    </source>
</evidence>
<evidence type="ECO:0000256" key="3">
    <source>
        <dbReference type="ARBA" id="ARBA00022833"/>
    </source>
</evidence>
<name>A0AAQ3JYT9_9LILI</name>
<dbReference type="GO" id="GO:0005634">
    <property type="term" value="C:nucleus"/>
    <property type="evidence" value="ECO:0007669"/>
    <property type="project" value="TreeGrafter"/>
</dbReference>
<evidence type="ECO:0000256" key="1">
    <source>
        <dbReference type="ARBA" id="ARBA00022723"/>
    </source>
</evidence>
<feature type="domain" description="BED-type" evidence="6">
    <location>
        <begin position="77"/>
        <end position="133"/>
    </location>
</feature>
<dbReference type="AlphaFoldDB" id="A0AAQ3JYT9"/>
<dbReference type="InterPro" id="IPR003656">
    <property type="entry name" value="Znf_BED"/>
</dbReference>
<dbReference type="GO" id="GO:0008270">
    <property type="term" value="F:zinc ion binding"/>
    <property type="evidence" value="ECO:0007669"/>
    <property type="project" value="UniProtKB-KW"/>
</dbReference>
<feature type="region of interest" description="Disordered" evidence="5">
    <location>
        <begin position="43"/>
        <end position="76"/>
    </location>
</feature>
<evidence type="ECO:0000313" key="7">
    <source>
        <dbReference type="EMBL" id="WOK97888.1"/>
    </source>
</evidence>
<dbReference type="Proteomes" id="UP001327560">
    <property type="component" value="Chromosome 2"/>
</dbReference>
<evidence type="ECO:0000256" key="5">
    <source>
        <dbReference type="SAM" id="MobiDB-lite"/>
    </source>
</evidence>
<dbReference type="PROSITE" id="PS50808">
    <property type="entry name" value="ZF_BED"/>
    <property type="match status" value="1"/>
</dbReference>
<dbReference type="GO" id="GO:1990837">
    <property type="term" value="F:sequence-specific double-stranded DNA binding"/>
    <property type="evidence" value="ECO:0007669"/>
    <property type="project" value="TreeGrafter"/>
</dbReference>
<gene>
    <name evidence="7" type="ORF">Cni_G06596</name>
</gene>
<keyword evidence="2 4" id="KW-0863">Zinc-finger</keyword>
<dbReference type="PANTHER" id="PTHR34396">
    <property type="entry name" value="OS03G0264950 PROTEIN-RELATED"/>
    <property type="match status" value="1"/>
</dbReference>
<keyword evidence="1" id="KW-0479">Metal-binding</keyword>
<accession>A0AAQ3JYT9</accession>
<evidence type="ECO:0000256" key="4">
    <source>
        <dbReference type="PROSITE-ProRule" id="PRU00027"/>
    </source>
</evidence>
<keyword evidence="3" id="KW-0862">Zinc</keyword>